<name>A0ABV2GMM0_9HYPH</name>
<sequence>MLGDETEARRIHGAGLAGHGVGKALALERSCQVHFATGKEAGKKLHDHLHSVAQRIGPKSESISESAMRRLKVLERTLCVQMDARRSKRVAFA</sequence>
<evidence type="ECO:0000313" key="1">
    <source>
        <dbReference type="EMBL" id="MET3579545.1"/>
    </source>
</evidence>
<evidence type="ECO:0000313" key="2">
    <source>
        <dbReference type="Proteomes" id="UP001549204"/>
    </source>
</evidence>
<dbReference type="Proteomes" id="UP001549204">
    <property type="component" value="Unassembled WGS sequence"/>
</dbReference>
<organism evidence="1 2">
    <name type="scientific">Mesorhizobium robiniae</name>
    <dbReference type="NCBI Taxonomy" id="559315"/>
    <lineage>
        <taxon>Bacteria</taxon>
        <taxon>Pseudomonadati</taxon>
        <taxon>Pseudomonadota</taxon>
        <taxon>Alphaproteobacteria</taxon>
        <taxon>Hyphomicrobiales</taxon>
        <taxon>Phyllobacteriaceae</taxon>
        <taxon>Mesorhizobium</taxon>
    </lineage>
</organism>
<keyword evidence="2" id="KW-1185">Reference proteome</keyword>
<reference evidence="1 2" key="1">
    <citation type="submission" date="2024-06" db="EMBL/GenBank/DDBJ databases">
        <title>Genomic Encyclopedia of Type Strains, Phase IV (KMG-IV): sequencing the most valuable type-strain genomes for metagenomic binning, comparative biology and taxonomic classification.</title>
        <authorList>
            <person name="Goeker M."/>
        </authorList>
    </citation>
    <scope>NUCLEOTIDE SEQUENCE [LARGE SCALE GENOMIC DNA]</scope>
    <source>
        <strain evidence="1 2">DSM 100022</strain>
    </source>
</reference>
<proteinExistence type="predicted"/>
<protein>
    <submittedName>
        <fullName evidence="1">Uncharacterized protein</fullName>
    </submittedName>
</protein>
<accession>A0ABV2GMM0</accession>
<dbReference type="EMBL" id="JBEPMC010000004">
    <property type="protein sequence ID" value="MET3579545.1"/>
    <property type="molecule type" value="Genomic_DNA"/>
</dbReference>
<gene>
    <name evidence="1" type="ORF">ABID19_002576</name>
</gene>
<dbReference type="RefSeq" id="WP_354491645.1">
    <property type="nucleotide sequence ID" value="NZ_JBEPMC010000004.1"/>
</dbReference>
<comment type="caution">
    <text evidence="1">The sequence shown here is derived from an EMBL/GenBank/DDBJ whole genome shotgun (WGS) entry which is preliminary data.</text>
</comment>